<keyword evidence="3" id="KW-0238">DNA-binding</keyword>
<gene>
    <name evidence="8" type="ORF">P3X46_031228</name>
</gene>
<keyword evidence="9" id="KW-1185">Reference proteome</keyword>
<accession>A0ABQ9KLH6</accession>
<evidence type="ECO:0000256" key="6">
    <source>
        <dbReference type="SAM" id="Coils"/>
    </source>
</evidence>
<dbReference type="SMART" id="SM00338">
    <property type="entry name" value="BRLZ"/>
    <property type="match status" value="1"/>
</dbReference>
<evidence type="ECO:0000256" key="1">
    <source>
        <dbReference type="ARBA" id="ARBA00004123"/>
    </source>
</evidence>
<dbReference type="InterPro" id="IPR004827">
    <property type="entry name" value="bZIP"/>
</dbReference>
<proteinExistence type="predicted"/>
<dbReference type="Pfam" id="PF00170">
    <property type="entry name" value="bZIP_1"/>
    <property type="match status" value="1"/>
</dbReference>
<dbReference type="PANTHER" id="PTHR46324">
    <property type="entry name" value="BASIC LEUCINE ZIPPER 43-RELATED"/>
    <property type="match status" value="1"/>
</dbReference>
<organism evidence="8 9">
    <name type="scientific">Hevea brasiliensis</name>
    <name type="common">Para rubber tree</name>
    <name type="synonym">Siphonia brasiliensis</name>
    <dbReference type="NCBI Taxonomy" id="3981"/>
    <lineage>
        <taxon>Eukaryota</taxon>
        <taxon>Viridiplantae</taxon>
        <taxon>Streptophyta</taxon>
        <taxon>Embryophyta</taxon>
        <taxon>Tracheophyta</taxon>
        <taxon>Spermatophyta</taxon>
        <taxon>Magnoliopsida</taxon>
        <taxon>eudicotyledons</taxon>
        <taxon>Gunneridae</taxon>
        <taxon>Pentapetalae</taxon>
        <taxon>rosids</taxon>
        <taxon>fabids</taxon>
        <taxon>Malpighiales</taxon>
        <taxon>Euphorbiaceae</taxon>
        <taxon>Crotonoideae</taxon>
        <taxon>Micrandreae</taxon>
        <taxon>Hevea</taxon>
    </lineage>
</organism>
<dbReference type="InterPro" id="IPR046347">
    <property type="entry name" value="bZIP_sf"/>
</dbReference>
<dbReference type="CDD" id="cd14702">
    <property type="entry name" value="bZIP_plant_GBF1"/>
    <property type="match status" value="1"/>
</dbReference>
<dbReference type="PANTHER" id="PTHR46324:SF7">
    <property type="entry name" value="BASIC LEUCINE-ZIPPER 75"/>
    <property type="match status" value="1"/>
</dbReference>
<comment type="subcellular location">
    <subcellularLocation>
        <location evidence="1">Nucleus</location>
    </subcellularLocation>
</comment>
<dbReference type="PROSITE" id="PS00036">
    <property type="entry name" value="BZIP_BASIC"/>
    <property type="match status" value="1"/>
</dbReference>
<keyword evidence="4" id="KW-0804">Transcription</keyword>
<evidence type="ECO:0000256" key="2">
    <source>
        <dbReference type="ARBA" id="ARBA00023015"/>
    </source>
</evidence>
<evidence type="ECO:0000256" key="4">
    <source>
        <dbReference type="ARBA" id="ARBA00023163"/>
    </source>
</evidence>
<evidence type="ECO:0000259" key="7">
    <source>
        <dbReference type="PROSITE" id="PS50217"/>
    </source>
</evidence>
<keyword evidence="6" id="KW-0175">Coiled coil</keyword>
<name>A0ABQ9KLH6_HEVBR</name>
<dbReference type="EMBL" id="JARPOI010000017">
    <property type="protein sequence ID" value="KAJ9140597.1"/>
    <property type="molecule type" value="Genomic_DNA"/>
</dbReference>
<feature type="coiled-coil region" evidence="6">
    <location>
        <begin position="114"/>
        <end position="155"/>
    </location>
</feature>
<dbReference type="Proteomes" id="UP001174677">
    <property type="component" value="Chromosome 17"/>
</dbReference>
<evidence type="ECO:0000313" key="9">
    <source>
        <dbReference type="Proteomes" id="UP001174677"/>
    </source>
</evidence>
<dbReference type="Gene3D" id="1.20.5.170">
    <property type="match status" value="1"/>
</dbReference>
<evidence type="ECO:0000256" key="5">
    <source>
        <dbReference type="ARBA" id="ARBA00023242"/>
    </source>
</evidence>
<dbReference type="SUPFAM" id="SSF57959">
    <property type="entry name" value="Leucine zipper domain"/>
    <property type="match status" value="1"/>
</dbReference>
<evidence type="ECO:0000256" key="3">
    <source>
        <dbReference type="ARBA" id="ARBA00023125"/>
    </source>
</evidence>
<keyword evidence="5" id="KW-0539">Nucleus</keyword>
<dbReference type="PROSITE" id="PS50217">
    <property type="entry name" value="BZIP"/>
    <property type="match status" value="1"/>
</dbReference>
<protein>
    <recommendedName>
        <fullName evidence="7">BZIP domain-containing protein</fullName>
    </recommendedName>
</protein>
<sequence length="189" mass="21634">MAMKPQEIKGLQCLPHANSLQNLPTLSPSVANLNFEFQPIKSTGYPYSHANLSKNPESNSSFFNGSFSSISHSIYHLQTPHDHQLGISHERRLKRMISNRESARRSRLRKKKQIEEFQCQLNHLQTTNHQLSEKVTRLSENNHQILQENSQLKEKVSSFQVVLSDLLTPIRNVEESIYDAKCLRGGNSN</sequence>
<feature type="domain" description="BZIP" evidence="7">
    <location>
        <begin position="89"/>
        <end position="152"/>
    </location>
</feature>
<keyword evidence="2" id="KW-0805">Transcription regulation</keyword>
<reference evidence="8" key="1">
    <citation type="journal article" date="2023" name="Plant Biotechnol. J.">
        <title>Chromosome-level wild Hevea brasiliensis genome provides new tools for genomic-assisted breeding and valuable loci to elevate rubber yield.</title>
        <authorList>
            <person name="Cheng H."/>
            <person name="Song X."/>
            <person name="Hu Y."/>
            <person name="Wu T."/>
            <person name="Yang Q."/>
            <person name="An Z."/>
            <person name="Feng S."/>
            <person name="Deng Z."/>
            <person name="Wu W."/>
            <person name="Zeng X."/>
            <person name="Tu M."/>
            <person name="Wang X."/>
            <person name="Huang H."/>
        </authorList>
    </citation>
    <scope>NUCLEOTIDE SEQUENCE</scope>
    <source>
        <strain evidence="8">MT/VB/25A 57/8</strain>
    </source>
</reference>
<dbReference type="InterPro" id="IPR045314">
    <property type="entry name" value="bZIP_plant_GBF1"/>
</dbReference>
<evidence type="ECO:0000313" key="8">
    <source>
        <dbReference type="EMBL" id="KAJ9140597.1"/>
    </source>
</evidence>
<dbReference type="InterPro" id="IPR044521">
    <property type="entry name" value="AtbZIP8/43"/>
</dbReference>
<comment type="caution">
    <text evidence="8">The sequence shown here is derived from an EMBL/GenBank/DDBJ whole genome shotgun (WGS) entry which is preliminary data.</text>
</comment>